<organism evidence="5 6">
    <name type="scientific">Halomonas heilongjiangensis</name>
    <dbReference type="NCBI Taxonomy" id="1387883"/>
    <lineage>
        <taxon>Bacteria</taxon>
        <taxon>Pseudomonadati</taxon>
        <taxon>Pseudomonadota</taxon>
        <taxon>Gammaproteobacteria</taxon>
        <taxon>Oceanospirillales</taxon>
        <taxon>Halomonadaceae</taxon>
        <taxon>Halomonas</taxon>
    </lineage>
</organism>
<dbReference type="InterPro" id="IPR006913">
    <property type="entry name" value="CENP-V/GFA"/>
</dbReference>
<dbReference type="InterPro" id="IPR011057">
    <property type="entry name" value="Mss4-like_sf"/>
</dbReference>
<dbReference type="OrthoDB" id="4188830at2"/>
<reference evidence="5 6" key="1">
    <citation type="submission" date="2018-01" db="EMBL/GenBank/DDBJ databases">
        <title>Halomonas endophytica sp. nov., isolated from storage liquid in the stems of Populus euphratica.</title>
        <authorList>
            <person name="Chen C."/>
        </authorList>
    </citation>
    <scope>NUCLEOTIDE SEQUENCE [LARGE SCALE GENOMIC DNA]</scope>
    <source>
        <strain evidence="5 6">DSM 26881</strain>
    </source>
</reference>
<name>A0A2N7TJX4_9GAMM</name>
<dbReference type="GO" id="GO:0016846">
    <property type="term" value="F:carbon-sulfur lyase activity"/>
    <property type="evidence" value="ECO:0007669"/>
    <property type="project" value="InterPro"/>
</dbReference>
<keyword evidence="3" id="KW-0862">Zinc</keyword>
<comment type="similarity">
    <text evidence="1">Belongs to the Gfa family.</text>
</comment>
<feature type="domain" description="CENP-V/GFA" evidence="4">
    <location>
        <begin position="9"/>
        <end position="39"/>
    </location>
</feature>
<dbReference type="Pfam" id="PF04828">
    <property type="entry name" value="GFA"/>
    <property type="match status" value="1"/>
</dbReference>
<dbReference type="GO" id="GO:0046872">
    <property type="term" value="F:metal ion binding"/>
    <property type="evidence" value="ECO:0007669"/>
    <property type="project" value="UniProtKB-KW"/>
</dbReference>
<evidence type="ECO:0000256" key="3">
    <source>
        <dbReference type="ARBA" id="ARBA00022833"/>
    </source>
</evidence>
<evidence type="ECO:0000256" key="2">
    <source>
        <dbReference type="ARBA" id="ARBA00022723"/>
    </source>
</evidence>
<dbReference type="AlphaFoldDB" id="A0A2N7TJX4"/>
<evidence type="ECO:0000313" key="6">
    <source>
        <dbReference type="Proteomes" id="UP000235346"/>
    </source>
</evidence>
<evidence type="ECO:0000259" key="4">
    <source>
        <dbReference type="Pfam" id="PF04828"/>
    </source>
</evidence>
<dbReference type="Proteomes" id="UP000235346">
    <property type="component" value="Unassembled WGS sequence"/>
</dbReference>
<dbReference type="Gene3D" id="3.90.1590.10">
    <property type="entry name" value="glutathione-dependent formaldehyde- activating enzyme (gfa)"/>
    <property type="match status" value="1"/>
</dbReference>
<dbReference type="RefSeq" id="WP_102628630.1">
    <property type="nucleotide sequence ID" value="NZ_PDOH01000060.1"/>
</dbReference>
<dbReference type="EMBL" id="PNRE01000065">
    <property type="protein sequence ID" value="PMR68496.1"/>
    <property type="molecule type" value="Genomic_DNA"/>
</dbReference>
<evidence type="ECO:0000313" key="5">
    <source>
        <dbReference type="EMBL" id="PMR68496.1"/>
    </source>
</evidence>
<keyword evidence="2" id="KW-0479">Metal-binding</keyword>
<gene>
    <name evidence="5" type="ORF">C1H66_14695</name>
</gene>
<keyword evidence="6" id="KW-1185">Reference proteome</keyword>
<dbReference type="SUPFAM" id="SSF51316">
    <property type="entry name" value="Mss4-like"/>
    <property type="match status" value="1"/>
</dbReference>
<accession>A0A2N7TJX4</accession>
<comment type="caution">
    <text evidence="5">The sequence shown here is derived from an EMBL/GenBank/DDBJ whole genome shotgun (WGS) entry which is preliminary data.</text>
</comment>
<sequence length="168" mass="18617">MTTANQPIARCACGSVELEVIGSPILGAACYCDDCQEGARQIEALPNARPVLGADGGTEYLLYRKDRMRCSKGGDLMLDYKIKTESPTKRVVATCCNSAMFLDFQKGHWFSVYRARFGDNAPPLQMRIQTKFKPENCDIPNDVPSYATYPFKFVAKLMAARVAMLVGR</sequence>
<proteinExistence type="inferred from homology"/>
<protein>
    <recommendedName>
        <fullName evidence="4">CENP-V/GFA domain-containing protein</fullName>
    </recommendedName>
</protein>
<evidence type="ECO:0000256" key="1">
    <source>
        <dbReference type="ARBA" id="ARBA00005495"/>
    </source>
</evidence>